<dbReference type="GO" id="GO:0017113">
    <property type="term" value="F:dihydropyrimidine dehydrogenase (NADP+) activity"/>
    <property type="evidence" value="ECO:0007669"/>
    <property type="project" value="TreeGrafter"/>
</dbReference>
<keyword evidence="1" id="KW-0560">Oxidoreductase</keyword>
<accession>A0A8K0DNS9</accession>
<dbReference type="Gene3D" id="3.20.20.70">
    <property type="entry name" value="Aldolase class I"/>
    <property type="match status" value="1"/>
</dbReference>
<protein>
    <submittedName>
        <fullName evidence="2">Uncharacterized protein</fullName>
    </submittedName>
</protein>
<dbReference type="GO" id="GO:0006210">
    <property type="term" value="P:thymine catabolic process"/>
    <property type="evidence" value="ECO:0007669"/>
    <property type="project" value="TreeGrafter"/>
</dbReference>
<proteinExistence type="predicted"/>
<dbReference type="GO" id="GO:0006212">
    <property type="term" value="P:uracil catabolic process"/>
    <property type="evidence" value="ECO:0007669"/>
    <property type="project" value="TreeGrafter"/>
</dbReference>
<dbReference type="InterPro" id="IPR013785">
    <property type="entry name" value="Aldolase_TIM"/>
</dbReference>
<name>A0A8K0DNS9_9ROSA</name>
<dbReference type="AlphaFoldDB" id="A0A8K0DNS9"/>
<dbReference type="Proteomes" id="UP000796880">
    <property type="component" value="Unassembled WGS sequence"/>
</dbReference>
<dbReference type="OrthoDB" id="4327079at2759"/>
<comment type="caution">
    <text evidence="2">The sequence shown here is derived from an EMBL/GenBank/DDBJ whole genome shotgun (WGS) entry which is preliminary data.</text>
</comment>
<reference evidence="2" key="1">
    <citation type="submission" date="2020-03" db="EMBL/GenBank/DDBJ databases">
        <title>A high-quality chromosome-level genome assembly of a woody plant with both climbing and erect habits, Rhamnella rubrinervis.</title>
        <authorList>
            <person name="Lu Z."/>
            <person name="Yang Y."/>
            <person name="Zhu X."/>
            <person name="Sun Y."/>
        </authorList>
    </citation>
    <scope>NUCLEOTIDE SEQUENCE</scope>
    <source>
        <strain evidence="2">BYM</strain>
        <tissue evidence="2">Leaf</tissue>
    </source>
</reference>
<dbReference type="GO" id="GO:0050661">
    <property type="term" value="F:NADP binding"/>
    <property type="evidence" value="ECO:0007669"/>
    <property type="project" value="TreeGrafter"/>
</dbReference>
<dbReference type="PANTHER" id="PTHR43073:SF2">
    <property type="entry name" value="DIHYDROPYRIMIDINE DEHYDROGENASE [NADP(+)]"/>
    <property type="match status" value="1"/>
</dbReference>
<keyword evidence="3" id="KW-1185">Reference proteome</keyword>
<gene>
    <name evidence="2" type="ORF">FNV43_RR21652</name>
</gene>
<dbReference type="PANTHER" id="PTHR43073">
    <property type="entry name" value="DIHYDROPYRIMIDINE DEHYDROGENASE [NADP(+)]"/>
    <property type="match status" value="1"/>
</dbReference>
<evidence type="ECO:0000256" key="1">
    <source>
        <dbReference type="ARBA" id="ARBA00023002"/>
    </source>
</evidence>
<dbReference type="SUPFAM" id="SSF51395">
    <property type="entry name" value="FMN-linked oxidoreductases"/>
    <property type="match status" value="1"/>
</dbReference>
<evidence type="ECO:0000313" key="2">
    <source>
        <dbReference type="EMBL" id="KAF3434567.1"/>
    </source>
</evidence>
<dbReference type="EMBL" id="VOIH02000010">
    <property type="protein sequence ID" value="KAF3434567.1"/>
    <property type="molecule type" value="Genomic_DNA"/>
</dbReference>
<organism evidence="2 3">
    <name type="scientific">Rhamnella rubrinervis</name>
    <dbReference type="NCBI Taxonomy" id="2594499"/>
    <lineage>
        <taxon>Eukaryota</taxon>
        <taxon>Viridiplantae</taxon>
        <taxon>Streptophyta</taxon>
        <taxon>Embryophyta</taxon>
        <taxon>Tracheophyta</taxon>
        <taxon>Spermatophyta</taxon>
        <taxon>Magnoliopsida</taxon>
        <taxon>eudicotyledons</taxon>
        <taxon>Gunneridae</taxon>
        <taxon>Pentapetalae</taxon>
        <taxon>rosids</taxon>
        <taxon>fabids</taxon>
        <taxon>Rosales</taxon>
        <taxon>Rhamnaceae</taxon>
        <taxon>rhamnoid group</taxon>
        <taxon>Rhamneae</taxon>
        <taxon>Rhamnella</taxon>
    </lineage>
</organism>
<dbReference type="GO" id="GO:0002058">
    <property type="term" value="F:uracil binding"/>
    <property type="evidence" value="ECO:0007669"/>
    <property type="project" value="TreeGrafter"/>
</dbReference>
<sequence>MILAVSATPPILRFATIHGTAALRSFLLPFLLEPDLSVTVNGLHMPNPFVIGLGPPGTNYMMKRAFDEGWGAVIAKTGDFLVHFMHIARDELTKKLDDISVEKLQVTVEHLSVEHFMMTSRWIWIWIGQL</sequence>
<evidence type="ECO:0000313" key="3">
    <source>
        <dbReference type="Proteomes" id="UP000796880"/>
    </source>
</evidence>